<dbReference type="EMBL" id="LXHQ01000031">
    <property type="protein sequence ID" value="OAV25079.1"/>
    <property type="molecule type" value="Genomic_DNA"/>
</dbReference>
<organism evidence="2 3">
    <name type="scientific">Moraxella catarrhalis</name>
    <name type="common">Branhamella catarrhalis</name>
    <dbReference type="NCBI Taxonomy" id="480"/>
    <lineage>
        <taxon>Bacteria</taxon>
        <taxon>Pseudomonadati</taxon>
        <taxon>Pseudomonadota</taxon>
        <taxon>Gammaproteobacteria</taxon>
        <taxon>Moraxellales</taxon>
        <taxon>Moraxellaceae</taxon>
        <taxon>Moraxella</taxon>
    </lineage>
</organism>
<reference evidence="2 3" key="1">
    <citation type="journal article" date="2016" name="Genome Biol. Evol.">
        <title>Comparative Genomic Analyses of the Moraxella catarrhalis Serosensitive and Seroresistant Lineages Demonstrate Their Independent Evolution.</title>
        <authorList>
            <person name="Earl J.P."/>
            <person name="de Vries S.P."/>
            <person name="Ahmed A."/>
            <person name="Powell E."/>
            <person name="Schultz M.P."/>
            <person name="Hermans P.W."/>
            <person name="Hill D.J."/>
            <person name="Zhou Z."/>
            <person name="Constantinidou C.I."/>
            <person name="Hu F.Z."/>
            <person name="Bootsma H.J."/>
            <person name="Ehrlich G.D."/>
        </authorList>
    </citation>
    <scope>NUCLEOTIDE SEQUENCE [LARGE SCALE GENOMIC DNA]</scope>
    <source>
        <strain evidence="2 3">F23</strain>
    </source>
</reference>
<evidence type="ECO:0000313" key="2">
    <source>
        <dbReference type="EMBL" id="OAV25079.1"/>
    </source>
</evidence>
<accession>A0AB36DMU2</accession>
<sequence>MFGRGFLIEYFYQLYWLIYLLFIYKDWCQNLITMTVS</sequence>
<proteinExistence type="predicted"/>
<evidence type="ECO:0000256" key="1">
    <source>
        <dbReference type="SAM" id="Phobius"/>
    </source>
</evidence>
<dbReference type="Proteomes" id="UP000078295">
    <property type="component" value="Unassembled WGS sequence"/>
</dbReference>
<keyword evidence="1" id="KW-1133">Transmembrane helix</keyword>
<keyword evidence="1" id="KW-0812">Transmembrane</keyword>
<gene>
    <name evidence="2" type="ORF">AO370_1156</name>
</gene>
<comment type="caution">
    <text evidence="2">The sequence shown here is derived from an EMBL/GenBank/DDBJ whole genome shotgun (WGS) entry which is preliminary data.</text>
</comment>
<evidence type="ECO:0000313" key="3">
    <source>
        <dbReference type="Proteomes" id="UP000078295"/>
    </source>
</evidence>
<protein>
    <submittedName>
        <fullName evidence="2">Uncharacterized protein</fullName>
    </submittedName>
</protein>
<name>A0AB36DMU2_MORCA</name>
<feature type="transmembrane region" description="Helical" evidence="1">
    <location>
        <begin position="6"/>
        <end position="24"/>
    </location>
</feature>
<keyword evidence="1" id="KW-0472">Membrane</keyword>
<dbReference type="AlphaFoldDB" id="A0AB36DMU2"/>